<gene>
    <name evidence="3" type="ORF">PCOR1329_LOCUS64432</name>
</gene>
<evidence type="ECO:0008006" key="5">
    <source>
        <dbReference type="Google" id="ProtNLM"/>
    </source>
</evidence>
<organism evidence="3 4">
    <name type="scientific">Prorocentrum cordatum</name>
    <dbReference type="NCBI Taxonomy" id="2364126"/>
    <lineage>
        <taxon>Eukaryota</taxon>
        <taxon>Sar</taxon>
        <taxon>Alveolata</taxon>
        <taxon>Dinophyceae</taxon>
        <taxon>Prorocentrales</taxon>
        <taxon>Prorocentraceae</taxon>
        <taxon>Prorocentrum</taxon>
    </lineage>
</organism>
<evidence type="ECO:0000313" key="4">
    <source>
        <dbReference type="Proteomes" id="UP001189429"/>
    </source>
</evidence>
<protein>
    <recommendedName>
        <fullName evidence="5">Glycerophosphocholine acyltransferase 1</fullName>
    </recommendedName>
</protein>
<keyword evidence="2" id="KW-0812">Transmembrane</keyword>
<evidence type="ECO:0000256" key="2">
    <source>
        <dbReference type="SAM" id="Phobius"/>
    </source>
</evidence>
<keyword evidence="2" id="KW-1133">Transmembrane helix</keyword>
<feature type="region of interest" description="Disordered" evidence="1">
    <location>
        <begin position="76"/>
        <end position="168"/>
    </location>
</feature>
<comment type="caution">
    <text evidence="3">The sequence shown here is derived from an EMBL/GenBank/DDBJ whole genome shotgun (WGS) entry which is preliminary data.</text>
</comment>
<keyword evidence="4" id="KW-1185">Reference proteome</keyword>
<sequence>MVGRARRPPLLALLLPWTRLQTRGRKVLFVLVVTNPRLWVLLLMPLAPGMLLHLMLAPHVYLLLLWRWASPSPPSAPCRVARQPGGPHQLQLSAARLPAGAATSPEAASSSIMMPTMSVPQPEAQAAAQDASTAEGDETSEDGRPAVASAFDRESAEGDVSHRIADTE</sequence>
<feature type="compositionally biased region" description="Low complexity" evidence="1">
    <location>
        <begin position="121"/>
        <end position="134"/>
    </location>
</feature>
<name>A0ABN9W6A7_9DINO</name>
<feature type="transmembrane region" description="Helical" evidence="2">
    <location>
        <begin position="38"/>
        <end position="64"/>
    </location>
</feature>
<dbReference type="EMBL" id="CAUYUJ010018214">
    <property type="protein sequence ID" value="CAK0881665.1"/>
    <property type="molecule type" value="Genomic_DNA"/>
</dbReference>
<keyword evidence="2" id="KW-0472">Membrane</keyword>
<dbReference type="Proteomes" id="UP001189429">
    <property type="component" value="Unassembled WGS sequence"/>
</dbReference>
<evidence type="ECO:0000256" key="1">
    <source>
        <dbReference type="SAM" id="MobiDB-lite"/>
    </source>
</evidence>
<reference evidence="3" key="1">
    <citation type="submission" date="2023-10" db="EMBL/GenBank/DDBJ databases">
        <authorList>
            <person name="Chen Y."/>
            <person name="Shah S."/>
            <person name="Dougan E. K."/>
            <person name="Thang M."/>
            <person name="Chan C."/>
        </authorList>
    </citation>
    <scope>NUCLEOTIDE SEQUENCE [LARGE SCALE GENOMIC DNA]</scope>
</reference>
<evidence type="ECO:0000313" key="3">
    <source>
        <dbReference type="EMBL" id="CAK0881665.1"/>
    </source>
</evidence>
<accession>A0ABN9W6A7</accession>
<proteinExistence type="predicted"/>
<feature type="compositionally biased region" description="Basic and acidic residues" evidence="1">
    <location>
        <begin position="151"/>
        <end position="168"/>
    </location>
</feature>